<dbReference type="Gene3D" id="1.10.630.10">
    <property type="entry name" value="Cytochrome P450"/>
    <property type="match status" value="1"/>
</dbReference>
<dbReference type="Pfam" id="PF00067">
    <property type="entry name" value="p450"/>
    <property type="match status" value="1"/>
</dbReference>
<proteinExistence type="inferred from homology"/>
<dbReference type="GO" id="GO:0020037">
    <property type="term" value="F:heme binding"/>
    <property type="evidence" value="ECO:0007669"/>
    <property type="project" value="InterPro"/>
</dbReference>
<comment type="caution">
    <text evidence="2">The sequence shown here is derived from an EMBL/GenBank/DDBJ whole genome shotgun (WGS) entry which is preliminary data.</text>
</comment>
<comment type="similarity">
    <text evidence="1">Belongs to the cytochrome P450 family.</text>
</comment>
<gene>
    <name evidence="2" type="ORF">Gorai_020839</name>
</gene>
<dbReference type="GO" id="GO:0016705">
    <property type="term" value="F:oxidoreductase activity, acting on paired donors, with incorporation or reduction of molecular oxygen"/>
    <property type="evidence" value="ECO:0007669"/>
    <property type="project" value="InterPro"/>
</dbReference>
<dbReference type="SUPFAM" id="SSF48264">
    <property type="entry name" value="Cytochrome P450"/>
    <property type="match status" value="1"/>
</dbReference>
<dbReference type="InterPro" id="IPR017972">
    <property type="entry name" value="Cyt_P450_CS"/>
</dbReference>
<evidence type="ECO:0000313" key="2">
    <source>
        <dbReference type="EMBL" id="MBA0578560.1"/>
    </source>
</evidence>
<dbReference type="GO" id="GO:0004497">
    <property type="term" value="F:monooxygenase activity"/>
    <property type="evidence" value="ECO:0007669"/>
    <property type="project" value="UniProtKB-KW"/>
</dbReference>
<dbReference type="AlphaFoldDB" id="A0A7J8NNY1"/>
<organism evidence="2 3">
    <name type="scientific">Gossypium raimondii</name>
    <name type="common">Peruvian cotton</name>
    <name type="synonym">Gossypium klotzschianum subsp. raimondii</name>
    <dbReference type="NCBI Taxonomy" id="29730"/>
    <lineage>
        <taxon>Eukaryota</taxon>
        <taxon>Viridiplantae</taxon>
        <taxon>Streptophyta</taxon>
        <taxon>Embryophyta</taxon>
        <taxon>Tracheophyta</taxon>
        <taxon>Spermatophyta</taxon>
        <taxon>Magnoliopsida</taxon>
        <taxon>eudicotyledons</taxon>
        <taxon>Gunneridae</taxon>
        <taxon>Pentapetalae</taxon>
        <taxon>rosids</taxon>
        <taxon>malvids</taxon>
        <taxon>Malvales</taxon>
        <taxon>Malvaceae</taxon>
        <taxon>Malvoideae</taxon>
        <taxon>Gossypium</taxon>
    </lineage>
</organism>
<keyword evidence="1" id="KW-0503">Monooxygenase</keyword>
<dbReference type="PROSITE" id="PS00086">
    <property type="entry name" value="CYTOCHROME_P450"/>
    <property type="match status" value="1"/>
</dbReference>
<name>A0A7J8NNY1_GOSRA</name>
<dbReference type="InterPro" id="IPR036396">
    <property type="entry name" value="Cyt_P450_sf"/>
</dbReference>
<dbReference type="EMBL" id="JABEZZ010000001">
    <property type="protein sequence ID" value="MBA0578560.1"/>
    <property type="molecule type" value="Genomic_DNA"/>
</dbReference>
<reference evidence="2 3" key="1">
    <citation type="journal article" date="2019" name="Genome Biol. Evol.">
        <title>Insights into the evolution of the New World diploid cottons (Gossypium, subgenus Houzingenia) based on genome sequencing.</title>
        <authorList>
            <person name="Grover C.E."/>
            <person name="Arick M.A. 2nd"/>
            <person name="Thrash A."/>
            <person name="Conover J.L."/>
            <person name="Sanders W.S."/>
            <person name="Peterson D.G."/>
            <person name="Frelichowski J.E."/>
            <person name="Scheffler J.A."/>
            <person name="Scheffler B.E."/>
            <person name="Wendel J.F."/>
        </authorList>
    </citation>
    <scope>NUCLEOTIDE SEQUENCE [LARGE SCALE GENOMIC DNA]</scope>
    <source>
        <strain evidence="2">8</strain>
        <tissue evidence="2">Leaf</tissue>
    </source>
</reference>
<sequence>MCGPFIGTHNYKMISQVLSQRSLENVDSQSHKIMPFGLGKRACPGLRLAQ</sequence>
<dbReference type="GO" id="GO:0005506">
    <property type="term" value="F:iron ion binding"/>
    <property type="evidence" value="ECO:0007669"/>
    <property type="project" value="InterPro"/>
</dbReference>
<evidence type="ECO:0008006" key="4">
    <source>
        <dbReference type="Google" id="ProtNLM"/>
    </source>
</evidence>
<keyword evidence="1" id="KW-0408">Iron</keyword>
<dbReference type="Proteomes" id="UP000593578">
    <property type="component" value="Unassembled WGS sequence"/>
</dbReference>
<evidence type="ECO:0000313" key="3">
    <source>
        <dbReference type="Proteomes" id="UP000593578"/>
    </source>
</evidence>
<dbReference type="InterPro" id="IPR001128">
    <property type="entry name" value="Cyt_P450"/>
</dbReference>
<keyword evidence="1" id="KW-0560">Oxidoreductase</keyword>
<keyword evidence="1" id="KW-0479">Metal-binding</keyword>
<evidence type="ECO:0000256" key="1">
    <source>
        <dbReference type="RuleBase" id="RU000461"/>
    </source>
</evidence>
<keyword evidence="1" id="KW-0349">Heme</keyword>
<accession>A0A7J8NNY1</accession>
<protein>
    <recommendedName>
        <fullName evidence="4">Cytochrome P450</fullName>
    </recommendedName>
</protein>